<dbReference type="PANTHER" id="PTHR28234">
    <property type="entry name" value="NUCLEAR CONTROL OF ATPASE PROTEIN 2"/>
    <property type="match status" value="1"/>
</dbReference>
<keyword evidence="2" id="KW-0812">Transmembrane</keyword>
<dbReference type="Pfam" id="PF08637">
    <property type="entry name" value="NCA2"/>
    <property type="match status" value="1"/>
</dbReference>
<keyword evidence="7" id="KW-1185">Reference proteome</keyword>
<evidence type="ECO:0000256" key="5">
    <source>
        <dbReference type="ARBA" id="ARBA00023136"/>
    </source>
</evidence>
<keyword evidence="5" id="KW-0472">Membrane</keyword>
<dbReference type="InterPro" id="IPR013946">
    <property type="entry name" value="NCA2-like"/>
</dbReference>
<evidence type="ECO:0000256" key="1">
    <source>
        <dbReference type="ARBA" id="ARBA00004225"/>
    </source>
</evidence>
<reference evidence="6" key="1">
    <citation type="submission" date="2022-12" db="EMBL/GenBank/DDBJ databases">
        <title>Chromosome-Level Genome Assembly of Japanese Cedar (Cryptomeriajaponica D. Don).</title>
        <authorList>
            <person name="Fujino T."/>
            <person name="Yamaguchi K."/>
            <person name="Yokoyama T."/>
            <person name="Hamanaka T."/>
            <person name="Harazono Y."/>
            <person name="Kamada H."/>
            <person name="Kobayashi W."/>
            <person name="Ujino-Ihara T."/>
            <person name="Uchiyama K."/>
            <person name="Matsumoto A."/>
            <person name="Izuno A."/>
            <person name="Tsumura Y."/>
            <person name="Toyoda A."/>
            <person name="Shigenobu S."/>
            <person name="Moriguchi Y."/>
            <person name="Ueno S."/>
            <person name="Kasahara M."/>
        </authorList>
    </citation>
    <scope>NUCLEOTIDE SEQUENCE</scope>
</reference>
<proteinExistence type="predicted"/>
<keyword evidence="3" id="KW-1133">Transmembrane helix</keyword>
<organism evidence="6 7">
    <name type="scientific">Cryptomeria japonica</name>
    <name type="common">Japanese cedar</name>
    <name type="synonym">Cupressus japonica</name>
    <dbReference type="NCBI Taxonomy" id="3369"/>
    <lineage>
        <taxon>Eukaryota</taxon>
        <taxon>Viridiplantae</taxon>
        <taxon>Streptophyta</taxon>
        <taxon>Embryophyta</taxon>
        <taxon>Tracheophyta</taxon>
        <taxon>Spermatophyta</taxon>
        <taxon>Pinopsida</taxon>
        <taxon>Pinidae</taxon>
        <taxon>Conifers II</taxon>
        <taxon>Cupressales</taxon>
        <taxon>Cupressaceae</taxon>
        <taxon>Cryptomeria</taxon>
    </lineage>
</organism>
<feature type="non-terminal residue" evidence="6">
    <location>
        <position position="1"/>
    </location>
</feature>
<dbReference type="PANTHER" id="PTHR28234:SF1">
    <property type="entry name" value="NUCLEAR CONTROL OF ATPASE PROTEIN 2"/>
    <property type="match status" value="1"/>
</dbReference>
<dbReference type="EMBL" id="BSEH01000634">
    <property type="protein sequence ID" value="GLJ58964.1"/>
    <property type="molecule type" value="Genomic_DNA"/>
</dbReference>
<gene>
    <name evidence="6" type="ORF">SUGI_1486970</name>
</gene>
<accession>A0AAD3NVC8</accession>
<evidence type="ECO:0000256" key="3">
    <source>
        <dbReference type="ARBA" id="ARBA00022989"/>
    </source>
</evidence>
<evidence type="ECO:0000313" key="6">
    <source>
        <dbReference type="EMBL" id="GLJ58964.1"/>
    </source>
</evidence>
<comment type="caution">
    <text evidence="6">The sequence shown here is derived from an EMBL/GenBank/DDBJ whole genome shotgun (WGS) entry which is preliminary data.</text>
</comment>
<evidence type="ECO:0000256" key="2">
    <source>
        <dbReference type="ARBA" id="ARBA00022692"/>
    </source>
</evidence>
<keyword evidence="4" id="KW-0496">Mitochondrion</keyword>
<sequence>DRGAEGKGRTARLKRRLLVVEVEKKIMQCQVLMDEGKEKNALWSFGMILYTLDRLYKVTERHAKESGEWQSLHADILDLANPKLAVHYKLHISARMVQAYECLLPLSQRLL</sequence>
<comment type="subcellular location">
    <subcellularLocation>
        <location evidence="1">Mitochondrion membrane</location>
        <topology evidence="1">Multi-pass membrane protein</topology>
    </subcellularLocation>
</comment>
<evidence type="ECO:0000313" key="7">
    <source>
        <dbReference type="Proteomes" id="UP001234787"/>
    </source>
</evidence>
<evidence type="ECO:0000256" key="4">
    <source>
        <dbReference type="ARBA" id="ARBA00023128"/>
    </source>
</evidence>
<dbReference type="AlphaFoldDB" id="A0AAD3NVC8"/>
<protein>
    <submittedName>
        <fullName evidence="6">Uncharacterized protein</fullName>
    </submittedName>
</protein>
<dbReference type="GO" id="GO:0005741">
    <property type="term" value="C:mitochondrial outer membrane"/>
    <property type="evidence" value="ECO:0007669"/>
    <property type="project" value="TreeGrafter"/>
</dbReference>
<dbReference type="Proteomes" id="UP001234787">
    <property type="component" value="Unassembled WGS sequence"/>
</dbReference>
<name>A0AAD3NVC8_CRYJA</name>